<accession>A0ABM1W1C7</accession>
<evidence type="ECO:0000256" key="3">
    <source>
        <dbReference type="PROSITE-ProRule" id="PRU00339"/>
    </source>
</evidence>
<evidence type="ECO:0000313" key="4">
    <source>
        <dbReference type="Proteomes" id="UP000694888"/>
    </source>
</evidence>
<evidence type="ECO:0000313" key="6">
    <source>
        <dbReference type="RefSeq" id="XP_012943919.1"/>
    </source>
</evidence>
<keyword evidence="2 3" id="KW-0802">TPR repeat</keyword>
<dbReference type="InterPro" id="IPR019734">
    <property type="entry name" value="TPR_rpt"/>
</dbReference>
<reference evidence="5 6" key="1">
    <citation type="submission" date="2025-05" db="UniProtKB">
        <authorList>
            <consortium name="RefSeq"/>
        </authorList>
    </citation>
    <scope>IDENTIFICATION</scope>
</reference>
<sequence>MDAKEIKACLKAARESIRTKDFKEALKQCKAILAVDKNNYNALVFVGVAAEGMDQPDQALKAYKRATEEAPEQLLAWQGLSSMLDKKEDLLSAEEAADLYSKLIELNASDSSKQTPYMSKLADLYVRTSQEDKAVDLISKLLTLESDEEKKRKWNKTLITQLSPQAPKLPDERLTLYEKALKDVLDDSSVLTPEEVDNFTQLLLVITSQKKTEVLRESCNSLRQRFPNASPPLELLLQCYIDESIGDSSPPAETVEKIKDLTAELLTLKPSSVIAKVGSAFQAIRLRNGMQARDFLQDANDECISGLYYLSRAHLCLHSYEKCLRVCEKGIAACNSARRVLCAPTSSVVRQFQLVQAAAHREIGTADAFEKALAILDEVQEQFPAQASLTRAYIKLDQGELEDAEECAKNLPADQNSSKILRALIQVEKGQQTEALKQLQDAVASDPEDAVATLQLGKLLWELRDSKEMNLNIQQCFTTLLKAAKLDPYNYESFLYIGHFYKLVQGDAVKARRCYQKAYDLSGGKDEPGSALVDTLMELGEESQSIKILENVTAKAAAGCAKWAWLRLGLHQTRQEDPTTAIASLQSALRADPNDNHVWECLADAYFQRGSFTAALKAFTKASELDPESLYCQYQIASIKQTLGSLSEAVQEYKQVLGMSAHYVPVLKGLGESLIQLAKHNVGRCLDGLAQDYAEEALLYLTRAAAHRPDLSCLWKLMGEACTLTHCLASDAFRIPAKLVGKSASDSGLQTVNKQQLLEIGARCYSQAVKILPDQSALWHDLGISLYRQSQVLVASGEVTLSLAVLQRAKQAVRKALSLEPKDWRHWNILGVLACCKEDENLGLAQHCFIKSIGCESSNVVAWSNLGALYLSQSEIKLAHDAFKSAQSVDPTYVACWVGQALIAEVVGHEEAMDLFRHTTELGVHLESALGYGQWVVTTLGDQEKRSSELFHYCIQQMAAVPAACDALIRYTSRIKTDSVAYNMLGLLLEHQKFFQSATEAYEKALVLLQDGADQSRVNDVRLNLARNLCSHGKYDESVSLYGQCDLSAQMEHTCLYGLALYHSDKLVEAFNVLEKALEQARSDQERSNVHAALGMAAYKFKDMDGAKSQLFSSFQTSQPSVQGLLALCALGLLQGDLTLASAVLEELSKLGDKDKYLRQIALLCLFRFMAQNDKAGGETYMRELVETYPEEASLWSLLSSYILLVSPDQGPAASECCVTALSLGSDADCLNDVLLQCRAQMLAGHHSRQDRSKNALRSAQRAFHLNPGSVSAQSTFVSAVHAEAVLRLALHGNSDLLQVEQDLLSLLLNKEDLSPELKTWFLQHSVVNRILAGDVQMATAQAKLLSEFPDPTSFNKLVQNSLTSTVDSGLDHVSEANSLPLVLAISLLIDQGKFTEAVALLKQFVKGKEEKISAAFYKSLLERSAFISYKGLQESDSEVLKENLDTVAQTFKQKEISSTIVNALQAMRTEDNKRLAKHLFATALDQVDAGTDVGYVSSLSRQGLVSLLWDSAKDSDQQLVKALLEDGKASKDSGLDRLVKELKANK</sequence>
<dbReference type="GeneID" id="101852882"/>
<evidence type="ECO:0000256" key="2">
    <source>
        <dbReference type="ARBA" id="ARBA00022803"/>
    </source>
</evidence>
<dbReference type="RefSeq" id="XP_005109152.2">
    <property type="nucleotide sequence ID" value="XM_005109095.3"/>
</dbReference>
<protein>
    <submittedName>
        <fullName evidence="5 6">Tetratricopeptide repeat protein 37 isoform X1</fullName>
    </submittedName>
</protein>
<feature type="repeat" description="TPR" evidence="3">
    <location>
        <begin position="562"/>
        <end position="595"/>
    </location>
</feature>
<dbReference type="Proteomes" id="UP000694888">
    <property type="component" value="Unplaced"/>
</dbReference>
<dbReference type="RefSeq" id="XP_012943919.1">
    <property type="nucleotide sequence ID" value="XM_013088465.2"/>
</dbReference>
<dbReference type="PROSITE" id="PS50005">
    <property type="entry name" value="TPR"/>
    <property type="match status" value="5"/>
</dbReference>
<dbReference type="InterPro" id="IPR039226">
    <property type="entry name" value="Ski3/TTC37"/>
</dbReference>
<feature type="repeat" description="TPR" evidence="3">
    <location>
        <begin position="790"/>
        <end position="823"/>
    </location>
</feature>
<dbReference type="PANTHER" id="PTHR15704">
    <property type="entry name" value="SUPERKILLER 3 PROTEIN-RELATED"/>
    <property type="match status" value="1"/>
</dbReference>
<evidence type="ECO:0000313" key="5">
    <source>
        <dbReference type="RefSeq" id="XP_005109152.2"/>
    </source>
</evidence>
<keyword evidence="4" id="KW-1185">Reference proteome</keyword>
<proteinExistence type="predicted"/>
<dbReference type="PANTHER" id="PTHR15704:SF7">
    <property type="entry name" value="SUPERKILLER COMPLEX PROTEIN 3"/>
    <property type="match status" value="1"/>
</dbReference>
<feature type="repeat" description="TPR" evidence="3">
    <location>
        <begin position="860"/>
        <end position="893"/>
    </location>
</feature>
<gene>
    <name evidence="5 6 7" type="primary">LOC101852882</name>
</gene>
<dbReference type="Pfam" id="PF13432">
    <property type="entry name" value="TPR_16"/>
    <property type="match status" value="1"/>
</dbReference>
<organism evidence="4 7">
    <name type="scientific">Aplysia californica</name>
    <name type="common">California sea hare</name>
    <dbReference type="NCBI Taxonomy" id="6500"/>
    <lineage>
        <taxon>Eukaryota</taxon>
        <taxon>Metazoa</taxon>
        <taxon>Spiralia</taxon>
        <taxon>Lophotrochozoa</taxon>
        <taxon>Mollusca</taxon>
        <taxon>Gastropoda</taxon>
        <taxon>Heterobranchia</taxon>
        <taxon>Euthyneura</taxon>
        <taxon>Tectipleura</taxon>
        <taxon>Aplysiida</taxon>
        <taxon>Aplysioidea</taxon>
        <taxon>Aplysiidae</taxon>
        <taxon>Aplysia</taxon>
    </lineage>
</organism>
<dbReference type="SUPFAM" id="SSF48452">
    <property type="entry name" value="TPR-like"/>
    <property type="match status" value="5"/>
</dbReference>
<keyword evidence="1" id="KW-0677">Repeat</keyword>
<dbReference type="InterPro" id="IPR011990">
    <property type="entry name" value="TPR-like_helical_dom_sf"/>
</dbReference>
<evidence type="ECO:0000313" key="7">
    <source>
        <dbReference type="RefSeq" id="XP_035828470.1"/>
    </source>
</evidence>
<dbReference type="SMART" id="SM00028">
    <property type="entry name" value="TPR"/>
    <property type="match status" value="13"/>
</dbReference>
<dbReference type="RefSeq" id="XP_035828470.1">
    <property type="nucleotide sequence ID" value="XM_035972577.1"/>
</dbReference>
<evidence type="ECO:0000256" key="1">
    <source>
        <dbReference type="ARBA" id="ARBA00022737"/>
    </source>
</evidence>
<dbReference type="Gene3D" id="1.25.40.10">
    <property type="entry name" value="Tetratricopeptide repeat domain"/>
    <property type="match status" value="6"/>
</dbReference>
<name>A0ABM1W1C7_APLCA</name>
<feature type="repeat" description="TPR" evidence="3">
    <location>
        <begin position="40"/>
        <end position="73"/>
    </location>
</feature>
<feature type="repeat" description="TPR" evidence="3">
    <location>
        <begin position="596"/>
        <end position="629"/>
    </location>
</feature>